<dbReference type="SUPFAM" id="SSF57903">
    <property type="entry name" value="FYVE/PHD zinc finger"/>
    <property type="match status" value="1"/>
</dbReference>
<dbReference type="SUPFAM" id="SSF57889">
    <property type="entry name" value="Cysteine-rich domain"/>
    <property type="match status" value="2"/>
</dbReference>
<feature type="domain" description="DC1" evidence="4">
    <location>
        <begin position="26"/>
        <end position="71"/>
    </location>
</feature>
<gene>
    <name evidence="5" type="ORF">QJS10_CPB14g01650</name>
</gene>
<sequence>MYPVQANIEVSDAVLLHHTADIIHHPLHPHPLLKLNNPNPYLCDGCNVPATGVRYRCLSPTCDFDLHELCATVPTTLPSATHSSHHPPLRLTDRPSDPTNRLRCDVCTGEIFRHRYACAACDFDAHVICAMLPARVNHAADRLHALALVRDDQRRPVVVACAVCGGACGIGGWRYGCGACGVYVHLECLDRPAVDARLSRGVARRSVMPQPGMYTPWFHYNDVHCYSHHGHPTPPQQRPSAPGWVAVAKIIVGVMSNITFGVDVLNLVGVF</sequence>
<evidence type="ECO:0000259" key="4">
    <source>
        <dbReference type="Pfam" id="PF03107"/>
    </source>
</evidence>
<evidence type="ECO:0000313" key="5">
    <source>
        <dbReference type="EMBL" id="KAK1298152.1"/>
    </source>
</evidence>
<protein>
    <recommendedName>
        <fullName evidence="4">DC1 domain-containing protein</fullName>
    </recommendedName>
</protein>
<keyword evidence="3" id="KW-0862">Zinc</keyword>
<name>A0AAV9DA47_ACOCL</name>
<proteinExistence type="predicted"/>
<keyword evidence="1" id="KW-0677">Repeat</keyword>
<accession>A0AAV9DA47</accession>
<evidence type="ECO:0000313" key="6">
    <source>
        <dbReference type="Proteomes" id="UP001180020"/>
    </source>
</evidence>
<evidence type="ECO:0000256" key="2">
    <source>
        <dbReference type="ARBA" id="ARBA00022771"/>
    </source>
</evidence>
<evidence type="ECO:0000256" key="1">
    <source>
        <dbReference type="ARBA" id="ARBA00022737"/>
    </source>
</evidence>
<dbReference type="Gene3D" id="3.30.60.20">
    <property type="match status" value="1"/>
</dbReference>
<dbReference type="InterPro" id="IPR004146">
    <property type="entry name" value="DC1"/>
</dbReference>
<dbReference type="PANTHER" id="PTHR47841:SF7">
    <property type="entry name" value="CYSTEINE_HISTIDINE-RICH C1 DOMAIN PROTEIN"/>
    <property type="match status" value="1"/>
</dbReference>
<organism evidence="5 6">
    <name type="scientific">Acorus calamus</name>
    <name type="common">Sweet flag</name>
    <dbReference type="NCBI Taxonomy" id="4465"/>
    <lineage>
        <taxon>Eukaryota</taxon>
        <taxon>Viridiplantae</taxon>
        <taxon>Streptophyta</taxon>
        <taxon>Embryophyta</taxon>
        <taxon>Tracheophyta</taxon>
        <taxon>Spermatophyta</taxon>
        <taxon>Magnoliopsida</taxon>
        <taxon>Liliopsida</taxon>
        <taxon>Acoraceae</taxon>
        <taxon>Acorus</taxon>
    </lineage>
</organism>
<dbReference type="InterPro" id="IPR011011">
    <property type="entry name" value="Znf_FYVE_PHD"/>
</dbReference>
<feature type="domain" description="DC1" evidence="4">
    <location>
        <begin position="84"/>
        <end position="130"/>
    </location>
</feature>
<keyword evidence="2" id="KW-0863">Zinc-finger</keyword>
<dbReference type="Proteomes" id="UP001180020">
    <property type="component" value="Unassembled WGS sequence"/>
</dbReference>
<dbReference type="InterPro" id="IPR046349">
    <property type="entry name" value="C1-like_sf"/>
</dbReference>
<dbReference type="EMBL" id="JAUJYO010000014">
    <property type="protein sequence ID" value="KAK1298152.1"/>
    <property type="molecule type" value="Genomic_DNA"/>
</dbReference>
<keyword evidence="6" id="KW-1185">Reference proteome</keyword>
<dbReference type="AlphaFoldDB" id="A0AAV9DA47"/>
<comment type="caution">
    <text evidence="5">The sequence shown here is derived from an EMBL/GenBank/DDBJ whole genome shotgun (WGS) entry which is preliminary data.</text>
</comment>
<dbReference type="GO" id="GO:0008270">
    <property type="term" value="F:zinc ion binding"/>
    <property type="evidence" value="ECO:0007669"/>
    <property type="project" value="UniProtKB-KW"/>
</dbReference>
<keyword evidence="2" id="KW-0479">Metal-binding</keyword>
<evidence type="ECO:0000256" key="3">
    <source>
        <dbReference type="ARBA" id="ARBA00022833"/>
    </source>
</evidence>
<reference evidence="5" key="1">
    <citation type="journal article" date="2023" name="Nat. Commun.">
        <title>Diploid and tetraploid genomes of Acorus and the evolution of monocots.</title>
        <authorList>
            <person name="Ma L."/>
            <person name="Liu K.W."/>
            <person name="Li Z."/>
            <person name="Hsiao Y.Y."/>
            <person name="Qi Y."/>
            <person name="Fu T."/>
            <person name="Tang G.D."/>
            <person name="Zhang D."/>
            <person name="Sun W.H."/>
            <person name="Liu D.K."/>
            <person name="Li Y."/>
            <person name="Chen G.Z."/>
            <person name="Liu X.D."/>
            <person name="Liao X.Y."/>
            <person name="Jiang Y.T."/>
            <person name="Yu X."/>
            <person name="Hao Y."/>
            <person name="Huang J."/>
            <person name="Zhao X.W."/>
            <person name="Ke S."/>
            <person name="Chen Y.Y."/>
            <person name="Wu W.L."/>
            <person name="Hsu J.L."/>
            <person name="Lin Y.F."/>
            <person name="Huang M.D."/>
            <person name="Li C.Y."/>
            <person name="Huang L."/>
            <person name="Wang Z.W."/>
            <person name="Zhao X."/>
            <person name="Zhong W.Y."/>
            <person name="Peng D.H."/>
            <person name="Ahmad S."/>
            <person name="Lan S."/>
            <person name="Zhang J.S."/>
            <person name="Tsai W.C."/>
            <person name="Van de Peer Y."/>
            <person name="Liu Z.J."/>
        </authorList>
    </citation>
    <scope>NUCLEOTIDE SEQUENCE</scope>
    <source>
        <strain evidence="5">CP</strain>
    </source>
</reference>
<dbReference type="Pfam" id="PF03107">
    <property type="entry name" value="C1_2"/>
    <property type="match status" value="2"/>
</dbReference>
<reference evidence="5" key="2">
    <citation type="submission" date="2023-06" db="EMBL/GenBank/DDBJ databases">
        <authorList>
            <person name="Ma L."/>
            <person name="Liu K.-W."/>
            <person name="Li Z."/>
            <person name="Hsiao Y.-Y."/>
            <person name="Qi Y."/>
            <person name="Fu T."/>
            <person name="Tang G."/>
            <person name="Zhang D."/>
            <person name="Sun W.-H."/>
            <person name="Liu D.-K."/>
            <person name="Li Y."/>
            <person name="Chen G.-Z."/>
            <person name="Liu X.-D."/>
            <person name="Liao X.-Y."/>
            <person name="Jiang Y.-T."/>
            <person name="Yu X."/>
            <person name="Hao Y."/>
            <person name="Huang J."/>
            <person name="Zhao X.-W."/>
            <person name="Ke S."/>
            <person name="Chen Y.-Y."/>
            <person name="Wu W.-L."/>
            <person name="Hsu J.-L."/>
            <person name="Lin Y.-F."/>
            <person name="Huang M.-D."/>
            <person name="Li C.-Y."/>
            <person name="Huang L."/>
            <person name="Wang Z.-W."/>
            <person name="Zhao X."/>
            <person name="Zhong W.-Y."/>
            <person name="Peng D.-H."/>
            <person name="Ahmad S."/>
            <person name="Lan S."/>
            <person name="Zhang J.-S."/>
            <person name="Tsai W.-C."/>
            <person name="Van De Peer Y."/>
            <person name="Liu Z.-J."/>
        </authorList>
    </citation>
    <scope>NUCLEOTIDE SEQUENCE</scope>
    <source>
        <strain evidence="5">CP</strain>
        <tissue evidence="5">Leaves</tissue>
    </source>
</reference>
<dbReference type="PANTHER" id="PTHR47841">
    <property type="entry name" value="DIACYLGLYCEROL KINASE THETA-LIKE-RELATED"/>
    <property type="match status" value="1"/>
</dbReference>